<dbReference type="PANTHER" id="PTHR33376">
    <property type="match status" value="1"/>
</dbReference>
<keyword evidence="3" id="KW-0732">Signal</keyword>
<evidence type="ECO:0000256" key="2">
    <source>
        <dbReference type="ARBA" id="ARBA00022448"/>
    </source>
</evidence>
<dbReference type="GO" id="GO:0055085">
    <property type="term" value="P:transmembrane transport"/>
    <property type="evidence" value="ECO:0007669"/>
    <property type="project" value="InterPro"/>
</dbReference>
<accession>A0A1V0UY04</accession>
<name>A0A1V0UY04_9BACL</name>
<evidence type="ECO:0000313" key="5">
    <source>
        <dbReference type="Proteomes" id="UP000192727"/>
    </source>
</evidence>
<dbReference type="Gene3D" id="3.40.190.170">
    <property type="entry name" value="Bacterial extracellular solute-binding protein, family 7"/>
    <property type="match status" value="1"/>
</dbReference>
<proteinExistence type="inferred from homology"/>
<dbReference type="InterPro" id="IPR018389">
    <property type="entry name" value="DctP_fam"/>
</dbReference>
<sequence>MKPVISISLFVLLGLCTAILIGFRPSLSTALPYDEEQTGLKERITIKFSHVVAENTPKGLAAEHFANLVEQKSHGRIEVQVFPNGMLYSDPNEIEALKCGDIQMIAPAFSKLSAEVPSFLALDLPFAFPNQDAVDEALRGSIGKTLAATLEEHGMKGGAYWPNGFKQMTDNLKALHSPADFAGLTFRIMPSKVLETQFSRLGAKTAFIPFTEVYRNVEQNNVVGQENTISNIYSKRLYKIQSYMTLSNHGYLGYAVIFNKSFWDKLPQDARRILQDSLNETSEWIGKEAQEINVNQLAEMRKAGTIQIDELTAGERQSWIQTLDPIYDQYEKEIGYGLVSEIRKLRDRYADK</sequence>
<organism evidence="4 5">
    <name type="scientific">Paenibacillus larvae subsp. pulvifaciens</name>
    <dbReference type="NCBI Taxonomy" id="1477"/>
    <lineage>
        <taxon>Bacteria</taxon>
        <taxon>Bacillati</taxon>
        <taxon>Bacillota</taxon>
        <taxon>Bacilli</taxon>
        <taxon>Bacillales</taxon>
        <taxon>Paenibacillaceae</taxon>
        <taxon>Paenibacillus</taxon>
    </lineage>
</organism>
<reference evidence="4 5" key="1">
    <citation type="submission" date="2017-03" db="EMBL/GenBank/DDBJ databases">
        <title>Paenibacillus larvae genome sequencing.</title>
        <authorList>
            <person name="Dingman D.W."/>
        </authorList>
    </citation>
    <scope>NUCLEOTIDE SEQUENCE [LARGE SCALE GENOMIC DNA]</scope>
    <source>
        <strain evidence="4 5">SAG 10367</strain>
    </source>
</reference>
<dbReference type="NCBIfam" id="TIGR00787">
    <property type="entry name" value="dctP"/>
    <property type="match status" value="1"/>
</dbReference>
<dbReference type="AlphaFoldDB" id="A0A1V0UY04"/>
<dbReference type="GO" id="GO:0030288">
    <property type="term" value="C:outer membrane-bounded periplasmic space"/>
    <property type="evidence" value="ECO:0007669"/>
    <property type="project" value="InterPro"/>
</dbReference>
<protein>
    <submittedName>
        <fullName evidence="4">C4-dicarboxylate ABC transporter</fullName>
    </submittedName>
</protein>
<dbReference type="RefSeq" id="WP_083041330.1">
    <property type="nucleotide sequence ID" value="NZ_CP020557.1"/>
</dbReference>
<dbReference type="Pfam" id="PF03480">
    <property type="entry name" value="DctP"/>
    <property type="match status" value="1"/>
</dbReference>
<dbReference type="PANTHER" id="PTHR33376:SF7">
    <property type="entry name" value="C4-DICARBOXYLATE-BINDING PROTEIN DCTB"/>
    <property type="match status" value="1"/>
</dbReference>
<dbReference type="InterPro" id="IPR038404">
    <property type="entry name" value="TRAP_DctP_sf"/>
</dbReference>
<comment type="similarity">
    <text evidence="1">Belongs to the bacterial solute-binding protein 7 family.</text>
</comment>
<keyword evidence="2" id="KW-0813">Transport</keyword>
<dbReference type="NCBIfam" id="NF037995">
    <property type="entry name" value="TRAP_S1"/>
    <property type="match status" value="1"/>
</dbReference>
<dbReference type="PIRSF" id="PIRSF006470">
    <property type="entry name" value="DctB"/>
    <property type="match status" value="1"/>
</dbReference>
<dbReference type="EMBL" id="CP020557">
    <property type="protein sequence ID" value="ARF70062.1"/>
    <property type="molecule type" value="Genomic_DNA"/>
</dbReference>
<gene>
    <name evidence="4" type="ORF">B7C51_22735</name>
</gene>
<dbReference type="InterPro" id="IPR004682">
    <property type="entry name" value="TRAP_DctP"/>
</dbReference>
<evidence type="ECO:0000313" key="4">
    <source>
        <dbReference type="EMBL" id="ARF70062.1"/>
    </source>
</evidence>
<evidence type="ECO:0000256" key="3">
    <source>
        <dbReference type="ARBA" id="ARBA00022729"/>
    </source>
</evidence>
<dbReference type="Proteomes" id="UP000192727">
    <property type="component" value="Chromosome"/>
</dbReference>
<evidence type="ECO:0000256" key="1">
    <source>
        <dbReference type="ARBA" id="ARBA00009023"/>
    </source>
</evidence>